<proteinExistence type="predicted"/>
<protein>
    <submittedName>
        <fullName evidence="2">Uncharacterized protein</fullName>
    </submittedName>
</protein>
<sequence length="97" mass="10061">MVMPSGTIIQRKSSSTAGVSISRPAVREACVAIKGLPGRSAPPAKTPRAGMDGTESMRGRRIGADALAPCRGGPDAVRVRETPAPRRETARRGRAPG</sequence>
<organism evidence="2 3">
    <name type="scientific">Ancylobacter dichloromethanicus</name>
    <dbReference type="NCBI Taxonomy" id="518825"/>
    <lineage>
        <taxon>Bacteria</taxon>
        <taxon>Pseudomonadati</taxon>
        <taxon>Pseudomonadota</taxon>
        <taxon>Alphaproteobacteria</taxon>
        <taxon>Hyphomicrobiales</taxon>
        <taxon>Xanthobacteraceae</taxon>
        <taxon>Ancylobacter</taxon>
    </lineage>
</organism>
<dbReference type="AlphaFoldDB" id="A0A9W6J385"/>
<reference evidence="2" key="1">
    <citation type="journal article" date="2014" name="Int. J. Syst. Evol. Microbiol.">
        <title>Complete genome sequence of Corynebacterium casei LMG S-19264T (=DSM 44701T), isolated from a smear-ripened cheese.</title>
        <authorList>
            <consortium name="US DOE Joint Genome Institute (JGI-PGF)"/>
            <person name="Walter F."/>
            <person name="Albersmeier A."/>
            <person name="Kalinowski J."/>
            <person name="Ruckert C."/>
        </authorList>
    </citation>
    <scope>NUCLEOTIDE SEQUENCE</scope>
    <source>
        <strain evidence="2">VKM B-2484</strain>
    </source>
</reference>
<evidence type="ECO:0000313" key="3">
    <source>
        <dbReference type="Proteomes" id="UP001143370"/>
    </source>
</evidence>
<dbReference type="Proteomes" id="UP001143370">
    <property type="component" value="Unassembled WGS sequence"/>
</dbReference>
<name>A0A9W6J385_9HYPH</name>
<feature type="compositionally biased region" description="Polar residues" evidence="1">
    <location>
        <begin position="7"/>
        <end position="19"/>
    </location>
</feature>
<feature type="region of interest" description="Disordered" evidence="1">
    <location>
        <begin position="1"/>
        <end position="20"/>
    </location>
</feature>
<comment type="caution">
    <text evidence="2">The sequence shown here is derived from an EMBL/GenBank/DDBJ whole genome shotgun (WGS) entry which is preliminary data.</text>
</comment>
<reference evidence="2" key="2">
    <citation type="submission" date="2023-01" db="EMBL/GenBank/DDBJ databases">
        <authorList>
            <person name="Sun Q."/>
            <person name="Evtushenko L."/>
        </authorList>
    </citation>
    <scope>NUCLEOTIDE SEQUENCE</scope>
    <source>
        <strain evidence="2">VKM B-2484</strain>
    </source>
</reference>
<keyword evidence="3" id="KW-1185">Reference proteome</keyword>
<dbReference type="EMBL" id="BSFJ01000001">
    <property type="protein sequence ID" value="GLK70006.1"/>
    <property type="molecule type" value="Genomic_DNA"/>
</dbReference>
<evidence type="ECO:0000313" key="2">
    <source>
        <dbReference type="EMBL" id="GLK70006.1"/>
    </source>
</evidence>
<accession>A0A9W6J385</accession>
<feature type="region of interest" description="Disordered" evidence="1">
    <location>
        <begin position="34"/>
        <end position="97"/>
    </location>
</feature>
<evidence type="ECO:0000256" key="1">
    <source>
        <dbReference type="SAM" id="MobiDB-lite"/>
    </source>
</evidence>
<gene>
    <name evidence="2" type="ORF">GCM10017643_01210</name>
</gene>
<feature type="compositionally biased region" description="Basic and acidic residues" evidence="1">
    <location>
        <begin position="77"/>
        <end position="91"/>
    </location>
</feature>